<feature type="transmembrane region" description="Helical" evidence="2">
    <location>
        <begin position="575"/>
        <end position="600"/>
    </location>
</feature>
<evidence type="ECO:0000313" key="4">
    <source>
        <dbReference type="Proteomes" id="UP000193642"/>
    </source>
</evidence>
<feature type="transmembrane region" description="Helical" evidence="2">
    <location>
        <begin position="205"/>
        <end position="223"/>
    </location>
</feature>
<keyword evidence="2" id="KW-0472">Membrane</keyword>
<feature type="transmembrane region" description="Helical" evidence="2">
    <location>
        <begin position="360"/>
        <end position="378"/>
    </location>
</feature>
<keyword evidence="4" id="KW-1185">Reference proteome</keyword>
<feature type="transmembrane region" description="Helical" evidence="2">
    <location>
        <begin position="390"/>
        <end position="413"/>
    </location>
</feature>
<dbReference type="OrthoDB" id="2122330at2759"/>
<dbReference type="Proteomes" id="UP000193642">
    <property type="component" value="Unassembled WGS sequence"/>
</dbReference>
<protein>
    <submittedName>
        <fullName evidence="3">Uncharacterized protein</fullName>
    </submittedName>
</protein>
<gene>
    <name evidence="3" type="ORF">BCR33DRAFT_10198</name>
</gene>
<name>A0A1Y2D3H3_9FUNG</name>
<evidence type="ECO:0000313" key="3">
    <source>
        <dbReference type="EMBL" id="ORY53848.1"/>
    </source>
</evidence>
<sequence>MPLPPPRKFTSGIRANTTRLRHSSLINYEDYEDTVQPVSRAAEPSGSSDAASIVNSIVTSVRNVSGGSSNQNKEQIVKETEPTHNTLIDIKREQPATKLFCRPQLNARVAEDRDFLKLNDRSLYTSWSDVNESVDWIKDGNNLLQDILFAICAVRLMPLISIIPNSTIPRFLIILLPILMTHHTVYVDADYFLASWGILTRAIFIPFRIITTFGISWCALSAFNSDCAASTAFIIFLIVSRLTVFCQMILVAVLERRSGAGWVLLRRCALMVWFPLVFMVLQGVLVQRWKGWRDVMWACGGIGEVVAAWLVDSFEKRGCFWSLKATAWQPKRGGGLLNGEEYEGCLEMSDGWNDTIRIRVMRMVALLLATVGGIVLWPTRLGVGEVDASVSVQFVVGPFVVSAFALTLLYCIFWNYQAVQQSPPALLVSVVEKISQSMVAGLKVNTNDLLSWYKGSSLGMLRQRPVIKNYTPSVVSSTPPYALLWRLFHLPVYAGIILMGAGLKAILQDLMDQWIGLAGFKPQPPLVLSVVTPVQIAHSNLNYYVNVTAAANSTFSTVSFIDTASNLWDFTTPKVWLVIGLSTMLVFSNLAGLAAAMSTLKMQKIHQKWLLCNTRLHPLYQSIFEEECGVNTLVQNEFDDETKNDIEKVSVFRNASQRRVNPSSGAAGSIGKTQSLVNFSTFNNRTSRQSFSVLANASSVNIRTPTPSLIGVKESSSKAGGSVAGGKQMTALDNDDKFWRDLLEASPRGSRNNSVGSGKDDEVLNVSTPCPPQKPGKQQSARHVSISLDTAKVPLQPKFHQRLNTAQSVTEDKIATVKSRISQTETPSDIFDAVPIRDVGRDETVGTDATAFIESLPRLERVVFRSIVFSFLARMIVPALVLTLVPISKLLVPVLAPVVGNFGNAIDASTIGGLTAAENGSGFIDGAGWKIVENVEGLVVMCGSAVVIFVSCIGEDVSRHFGITKWMHRADAISKKENNIA</sequence>
<feature type="transmembrane region" description="Helical" evidence="2">
    <location>
        <begin position="264"/>
        <end position="289"/>
    </location>
</feature>
<feature type="region of interest" description="Disordered" evidence="1">
    <location>
        <begin position="745"/>
        <end position="764"/>
    </location>
</feature>
<reference evidence="3 4" key="1">
    <citation type="submission" date="2016-07" db="EMBL/GenBank/DDBJ databases">
        <title>Pervasive Adenine N6-methylation of Active Genes in Fungi.</title>
        <authorList>
            <consortium name="DOE Joint Genome Institute"/>
            <person name="Mondo S.J."/>
            <person name="Dannebaum R.O."/>
            <person name="Kuo R.C."/>
            <person name="Labutti K."/>
            <person name="Haridas S."/>
            <person name="Kuo A."/>
            <person name="Salamov A."/>
            <person name="Ahrendt S.R."/>
            <person name="Lipzen A."/>
            <person name="Sullivan W."/>
            <person name="Andreopoulos W.B."/>
            <person name="Clum A."/>
            <person name="Lindquist E."/>
            <person name="Daum C."/>
            <person name="Ramamoorthy G.K."/>
            <person name="Gryganskyi A."/>
            <person name="Culley D."/>
            <person name="Magnuson J.K."/>
            <person name="James T.Y."/>
            <person name="O'Malley M.A."/>
            <person name="Stajich J.E."/>
            <person name="Spatafora J.W."/>
            <person name="Visel A."/>
            <person name="Grigoriev I.V."/>
        </authorList>
    </citation>
    <scope>NUCLEOTIDE SEQUENCE [LARGE SCALE GENOMIC DNA]</scope>
    <source>
        <strain evidence="3 4">JEL800</strain>
    </source>
</reference>
<evidence type="ECO:0000256" key="2">
    <source>
        <dbReference type="SAM" id="Phobius"/>
    </source>
</evidence>
<organism evidence="3 4">
    <name type="scientific">Rhizoclosmatium globosum</name>
    <dbReference type="NCBI Taxonomy" id="329046"/>
    <lineage>
        <taxon>Eukaryota</taxon>
        <taxon>Fungi</taxon>
        <taxon>Fungi incertae sedis</taxon>
        <taxon>Chytridiomycota</taxon>
        <taxon>Chytridiomycota incertae sedis</taxon>
        <taxon>Chytridiomycetes</taxon>
        <taxon>Chytridiales</taxon>
        <taxon>Chytriomycetaceae</taxon>
        <taxon>Rhizoclosmatium</taxon>
    </lineage>
</organism>
<keyword evidence="2" id="KW-0812">Transmembrane</keyword>
<dbReference type="EMBL" id="MCGO01000001">
    <property type="protein sequence ID" value="ORY53848.1"/>
    <property type="molecule type" value="Genomic_DNA"/>
</dbReference>
<proteinExistence type="predicted"/>
<feature type="transmembrane region" description="Helical" evidence="2">
    <location>
        <begin position="229"/>
        <end position="252"/>
    </location>
</feature>
<keyword evidence="2" id="KW-1133">Transmembrane helix</keyword>
<accession>A0A1Y2D3H3</accession>
<comment type="caution">
    <text evidence="3">The sequence shown here is derived from an EMBL/GenBank/DDBJ whole genome shotgun (WGS) entry which is preliminary data.</text>
</comment>
<evidence type="ECO:0000256" key="1">
    <source>
        <dbReference type="SAM" id="MobiDB-lite"/>
    </source>
</evidence>
<dbReference type="AlphaFoldDB" id="A0A1Y2D3H3"/>